<dbReference type="AlphaFoldDB" id="A0A2C6DFB6"/>
<organism evidence="2 4">
    <name type="scientific">Budvicia aquatica</name>
    <dbReference type="NCBI Taxonomy" id="82979"/>
    <lineage>
        <taxon>Bacteria</taxon>
        <taxon>Pseudomonadati</taxon>
        <taxon>Pseudomonadota</taxon>
        <taxon>Gammaproteobacteria</taxon>
        <taxon>Enterobacterales</taxon>
        <taxon>Budviciaceae</taxon>
        <taxon>Budvicia</taxon>
    </lineage>
</organism>
<reference evidence="3 5" key="3">
    <citation type="submission" date="2019-03" db="EMBL/GenBank/DDBJ databases">
        <authorList>
            <consortium name="Pathogen Informatics"/>
        </authorList>
    </citation>
    <scope>NUCLEOTIDE SEQUENCE [LARGE SCALE GENOMIC DNA]</scope>
    <source>
        <strain evidence="3 5">NCTC12282</strain>
    </source>
</reference>
<evidence type="ECO:0000313" key="2">
    <source>
        <dbReference type="EMBL" id="PHI28978.1"/>
    </source>
</evidence>
<dbReference type="Gene3D" id="2.180.10.10">
    <property type="entry name" value="RHS repeat-associated core"/>
    <property type="match status" value="1"/>
</dbReference>
<evidence type="ECO:0000313" key="5">
    <source>
        <dbReference type="Proteomes" id="UP000373449"/>
    </source>
</evidence>
<dbReference type="EMBL" id="PDDX01000001">
    <property type="protein sequence ID" value="PHI28978.1"/>
    <property type="molecule type" value="Genomic_DNA"/>
</dbReference>
<dbReference type="Proteomes" id="UP000224974">
    <property type="component" value="Unassembled WGS sequence"/>
</dbReference>
<name>A0A2C6DFB6_9GAMM</name>
<dbReference type="EMBL" id="CAADJA010000002">
    <property type="protein sequence ID" value="VFS47112.1"/>
    <property type="molecule type" value="Genomic_DNA"/>
</dbReference>
<keyword evidence="4" id="KW-1185">Reference proteome</keyword>
<protein>
    <recommendedName>
        <fullName evidence="6">YD repeat (Two copies)</fullName>
    </recommendedName>
</protein>
<reference evidence="4" key="2">
    <citation type="submission" date="2017-09" db="EMBL/GenBank/DDBJ databases">
        <title>FDA dAtabase for Regulatory Grade micrObial Sequences (FDA-ARGOS): Supporting development and validation of Infectious Disease Dx tests.</title>
        <authorList>
            <person name="Minogue T."/>
            <person name="Wolcott M."/>
            <person name="Wasieloski L."/>
            <person name="Aguilar W."/>
            <person name="Moore D."/>
            <person name="Tallon L."/>
            <person name="Sadzewicz L."/>
            <person name="Ott S."/>
            <person name="Zhao X."/>
            <person name="Nagaraj S."/>
            <person name="Vavikolanu K."/>
            <person name="Aluvathingal J."/>
            <person name="Nadendla S."/>
            <person name="Sichtig H."/>
        </authorList>
    </citation>
    <scope>NUCLEOTIDE SEQUENCE [LARGE SCALE GENOMIC DNA]</scope>
    <source>
        <strain evidence="4">FDAARGOS_387</strain>
    </source>
</reference>
<reference evidence="2" key="1">
    <citation type="submission" date="2017-09" db="EMBL/GenBank/DDBJ databases">
        <title>FDA dAtabase for Regulatory Grade micrObial Sequences (FDA-ARGOS): Supporting development and validation of Infectious Disease Dx tests.</title>
        <authorList>
            <person name="Minogue T."/>
            <person name="Wolcott M."/>
            <person name="Wasieloski L."/>
            <person name="Aguilar W."/>
            <person name="Moore D."/>
            <person name="Tallon L.J."/>
            <person name="Sadzewicz L."/>
            <person name="Ott S."/>
            <person name="Zhao X."/>
            <person name="Nagaraj S."/>
            <person name="Vavikolanu K."/>
            <person name="Aluvathingal J."/>
            <person name="Nadendla S."/>
            <person name="Sichtig H."/>
        </authorList>
    </citation>
    <scope>NUCLEOTIDE SEQUENCE</scope>
    <source>
        <strain evidence="2">FDAARGOS_387</strain>
    </source>
</reference>
<evidence type="ECO:0008006" key="6">
    <source>
        <dbReference type="Google" id="ProtNLM"/>
    </source>
</evidence>
<evidence type="ECO:0000313" key="3">
    <source>
        <dbReference type="EMBL" id="VFS47112.1"/>
    </source>
</evidence>
<feature type="signal peptide" evidence="1">
    <location>
        <begin position="1"/>
        <end position="35"/>
    </location>
</feature>
<accession>A0A2C6DFB6</accession>
<gene>
    <name evidence="2" type="ORF">CRN84_06435</name>
    <name evidence="3" type="ORF">NCTC12282_02046</name>
</gene>
<dbReference type="Proteomes" id="UP000373449">
    <property type="component" value="Unassembled WGS sequence"/>
</dbReference>
<feature type="chain" id="PRO_5036315792" description="YD repeat (Two copies)" evidence="1">
    <location>
        <begin position="36"/>
        <end position="283"/>
    </location>
</feature>
<proteinExistence type="predicted"/>
<keyword evidence="1" id="KW-0732">Signal</keyword>
<dbReference type="STRING" id="1111728.GCA_000427805_01277"/>
<evidence type="ECO:0000313" key="4">
    <source>
        <dbReference type="Proteomes" id="UP000224974"/>
    </source>
</evidence>
<evidence type="ECO:0000256" key="1">
    <source>
        <dbReference type="SAM" id="SignalP"/>
    </source>
</evidence>
<sequence length="283" mass="32945">MAGDWTMDVKSFISRNFFSTLLVFCTILISSNSFASDNNSLTNSNAIFATNLVLTESGSSSIFPPGYKLKQLDETVSLNGEIVSSGRIEYNPSGNVTRLERREKNRKGESITRVYRDESGNWIKRINWLIDGKESDVGKVVIEYLFDEQGRIVSSRLLNSVWAREYIYNDNQQLTEVIEKQILDENNFSEVTYPVRRYHYNSQGFIARRDVLTKRKNLISTHYFDYGEHNVLQRVTGIASNDEVKRNSGEKHYSDYDRYHNWLLAEWDNGESKFTKIRKIIYY</sequence>